<dbReference type="Pfam" id="PF13377">
    <property type="entry name" value="Peripla_BP_3"/>
    <property type="match status" value="1"/>
</dbReference>
<gene>
    <name evidence="6" type="ORF">FC49_GL001236</name>
</gene>
<dbReference type="SMART" id="SM00354">
    <property type="entry name" value="HTH_LACI"/>
    <property type="match status" value="1"/>
</dbReference>
<dbReference type="SUPFAM" id="SSF47413">
    <property type="entry name" value="lambda repressor-like DNA-binding domains"/>
    <property type="match status" value="1"/>
</dbReference>
<dbReference type="GO" id="GO:0003700">
    <property type="term" value="F:DNA-binding transcription factor activity"/>
    <property type="evidence" value="ECO:0007669"/>
    <property type="project" value="TreeGrafter"/>
</dbReference>
<evidence type="ECO:0000256" key="3">
    <source>
        <dbReference type="ARBA" id="ARBA00023125"/>
    </source>
</evidence>
<dbReference type="RefSeq" id="WP_003713562.1">
    <property type="nucleotide sequence ID" value="NZ_AZGE01000031.1"/>
</dbReference>
<dbReference type="InterPro" id="IPR046335">
    <property type="entry name" value="LacI/GalR-like_sensor"/>
</dbReference>
<keyword evidence="4" id="KW-0804">Transcription</keyword>
<dbReference type="AlphaFoldDB" id="A0A0R1W8Z9"/>
<dbReference type="PATRIC" id="fig|1423779.3.peg.1271"/>
<dbReference type="Proteomes" id="UP000050973">
    <property type="component" value="Unassembled WGS sequence"/>
</dbReference>
<reference evidence="6 7" key="1">
    <citation type="journal article" date="2015" name="Genome Announc.">
        <title>Expanding the biotechnology potential of lactobacilli through comparative genomics of 213 strains and associated genera.</title>
        <authorList>
            <person name="Sun Z."/>
            <person name="Harris H.M."/>
            <person name="McCann A."/>
            <person name="Guo C."/>
            <person name="Argimon S."/>
            <person name="Zhang W."/>
            <person name="Yang X."/>
            <person name="Jeffery I.B."/>
            <person name="Cooney J.C."/>
            <person name="Kagawa T.F."/>
            <person name="Liu W."/>
            <person name="Song Y."/>
            <person name="Salvetti E."/>
            <person name="Wrobel A."/>
            <person name="Rasinkangas P."/>
            <person name="Parkhill J."/>
            <person name="Rea M.C."/>
            <person name="O'Sullivan O."/>
            <person name="Ritari J."/>
            <person name="Douillard F.P."/>
            <person name="Paul Ross R."/>
            <person name="Yang R."/>
            <person name="Briner A.E."/>
            <person name="Felis G.E."/>
            <person name="de Vos W.M."/>
            <person name="Barrangou R."/>
            <person name="Klaenhammer T.R."/>
            <person name="Caufield P.W."/>
            <person name="Cui Y."/>
            <person name="Zhang H."/>
            <person name="O'Toole P.W."/>
        </authorList>
    </citation>
    <scope>NUCLEOTIDE SEQUENCE [LARGE SCALE GENOMIC DNA]</scope>
    <source>
        <strain evidence="6 7">DSM 4864</strain>
    </source>
</reference>
<comment type="caution">
    <text evidence="6">The sequence shown here is derived from an EMBL/GenBank/DDBJ whole genome shotgun (WGS) entry which is preliminary data.</text>
</comment>
<keyword evidence="1" id="KW-0678">Repressor</keyword>
<evidence type="ECO:0000313" key="6">
    <source>
        <dbReference type="EMBL" id="KRM14353.1"/>
    </source>
</evidence>
<dbReference type="CDD" id="cd06291">
    <property type="entry name" value="PBP1_Qymf-like"/>
    <property type="match status" value="1"/>
</dbReference>
<dbReference type="PROSITE" id="PS50932">
    <property type="entry name" value="HTH_LACI_2"/>
    <property type="match status" value="1"/>
</dbReference>
<dbReference type="PROSITE" id="PS00356">
    <property type="entry name" value="HTH_LACI_1"/>
    <property type="match status" value="1"/>
</dbReference>
<accession>A0A0R1W8Z9</accession>
<proteinExistence type="predicted"/>
<dbReference type="Pfam" id="PF00356">
    <property type="entry name" value="LacI"/>
    <property type="match status" value="1"/>
</dbReference>
<dbReference type="InterPro" id="IPR000843">
    <property type="entry name" value="HTH_LacI"/>
</dbReference>
<dbReference type="GO" id="GO:0000976">
    <property type="term" value="F:transcription cis-regulatory region binding"/>
    <property type="evidence" value="ECO:0007669"/>
    <property type="project" value="TreeGrafter"/>
</dbReference>
<dbReference type="EMBL" id="AZGE01000031">
    <property type="protein sequence ID" value="KRM14353.1"/>
    <property type="molecule type" value="Genomic_DNA"/>
</dbReference>
<organism evidence="6 7">
    <name type="scientific">Limosilactobacillus oris DSM 4864</name>
    <dbReference type="NCBI Taxonomy" id="1423779"/>
    <lineage>
        <taxon>Bacteria</taxon>
        <taxon>Bacillati</taxon>
        <taxon>Bacillota</taxon>
        <taxon>Bacilli</taxon>
        <taxon>Lactobacillales</taxon>
        <taxon>Lactobacillaceae</taxon>
        <taxon>Limosilactobacillus</taxon>
    </lineage>
</organism>
<dbReference type="PRINTS" id="PR00036">
    <property type="entry name" value="HTHLACI"/>
</dbReference>
<evidence type="ECO:0000256" key="4">
    <source>
        <dbReference type="ARBA" id="ARBA00023163"/>
    </source>
</evidence>
<dbReference type="PANTHER" id="PTHR30146">
    <property type="entry name" value="LACI-RELATED TRANSCRIPTIONAL REPRESSOR"/>
    <property type="match status" value="1"/>
</dbReference>
<name>A0A0R1W8Z9_9LACO</name>
<dbReference type="PANTHER" id="PTHR30146:SF95">
    <property type="entry name" value="RIBOSE OPERON REPRESSOR"/>
    <property type="match status" value="1"/>
</dbReference>
<dbReference type="Gene3D" id="1.10.260.40">
    <property type="entry name" value="lambda repressor-like DNA-binding domains"/>
    <property type="match status" value="1"/>
</dbReference>
<evidence type="ECO:0000256" key="1">
    <source>
        <dbReference type="ARBA" id="ARBA00022491"/>
    </source>
</evidence>
<dbReference type="CDD" id="cd01392">
    <property type="entry name" value="HTH_LacI"/>
    <property type="match status" value="1"/>
</dbReference>
<dbReference type="Gene3D" id="3.40.50.2300">
    <property type="match status" value="2"/>
</dbReference>
<dbReference type="InterPro" id="IPR028082">
    <property type="entry name" value="Peripla_BP_I"/>
</dbReference>
<evidence type="ECO:0000313" key="7">
    <source>
        <dbReference type="Proteomes" id="UP000050973"/>
    </source>
</evidence>
<dbReference type="SUPFAM" id="SSF53822">
    <property type="entry name" value="Periplasmic binding protein-like I"/>
    <property type="match status" value="1"/>
</dbReference>
<protein>
    <submittedName>
        <fullName evidence="6">Sugar-binding domain protein</fullName>
    </submittedName>
</protein>
<evidence type="ECO:0000259" key="5">
    <source>
        <dbReference type="PROSITE" id="PS50932"/>
    </source>
</evidence>
<feature type="domain" description="HTH lacI-type" evidence="5">
    <location>
        <begin position="6"/>
        <end position="60"/>
    </location>
</feature>
<keyword evidence="3" id="KW-0238">DNA-binding</keyword>
<sequence length="328" mass="37003">MKKQAVKLEDVAAVAGVSKTTVSRVLNHRGYLSQGTIDKVHQAMQELHYRPNVIARQLFQQKTNLVGLVFPTVDNPFFAQLEAQLDQELYRQGYRVLMGNSQNNPEREEAYLRQLLNGQVDGLIVGAHNEGIEQYRDTQLPIVSIERWVSKDIPVVAADNYAGGRMATQRLLDDGCQHIIHTNYPHGLPSPNLERRRAYEELMQARHRPAITYEVNFDSTDEEKRAIFNRLFTEHPEVDGVFADNDTNASLIIQVARKRGRHIPHDLKVVGFDGANMTRTLLPELTTIQQPIDEMAKRAVELLQKRIVGEQATGSVQLPVKLIDGGTA</sequence>
<evidence type="ECO:0000256" key="2">
    <source>
        <dbReference type="ARBA" id="ARBA00023015"/>
    </source>
</evidence>
<keyword evidence="2" id="KW-0805">Transcription regulation</keyword>
<dbReference type="InterPro" id="IPR010982">
    <property type="entry name" value="Lambda_DNA-bd_dom_sf"/>
</dbReference>